<dbReference type="PANTHER" id="PTHR46928">
    <property type="entry name" value="MESENCHYME-SPECIFIC CELL SURFACE GLYCOPROTEIN"/>
    <property type="match status" value="1"/>
</dbReference>
<reference evidence="4 6" key="3">
    <citation type="submission" date="2016-10" db="EMBL/GenBank/DDBJ databases">
        <authorList>
            <person name="de Groot N.N."/>
        </authorList>
    </citation>
    <scope>NUCLEOTIDE SEQUENCE [LARGE SCALE GENOMIC DNA]</scope>
    <source>
        <strain evidence="4 6">CGMCC 1.6117</strain>
    </source>
</reference>
<evidence type="ECO:0000259" key="2">
    <source>
        <dbReference type="Pfam" id="PF13449"/>
    </source>
</evidence>
<dbReference type="EMBL" id="FOJO01000010">
    <property type="protein sequence ID" value="SFA52966.1"/>
    <property type="molecule type" value="Genomic_DNA"/>
</dbReference>
<dbReference type="InterPro" id="IPR052956">
    <property type="entry name" value="Mesenchyme-surface_protein"/>
</dbReference>
<accession>A0A099EZ05</accession>
<dbReference type="EMBL" id="JRKN01000024">
    <property type="protein sequence ID" value="KGJ03203.1"/>
    <property type="molecule type" value="Genomic_DNA"/>
</dbReference>
<evidence type="ECO:0000313" key="6">
    <source>
        <dbReference type="Proteomes" id="UP000182312"/>
    </source>
</evidence>
<sequence length="717" mass="74967">MTFRLTAISALALAAATPAMAEPVFNRIASFPVAMNLPEGADPMTETSAEIMAVTEDGNTLIYSDSPNKALGFVDITDPRAPKPLGQVAMEGEPTTTVIIGGTGFVGVNTSESFTQPSGVLRSVDLASRQIVASCDLGGQPDSVARNADGTQIAVAIENERDEDVNDGAIPQQPAGFVVTLPVADGAVDCAGKQVIDLTGLADLAGDDPEPEYLSYNAAGDLVVTLQENNHLVVIGADGAVAADFPAGTVDLEGIDIEDDGKFDFSASQGAVPREPDAVAWLDDGNFVTANEGDWNGGSRSFTIWSRDGQVVHEDAGAFEKAIVPTGHYPDGRSDNKGAEPEAVITAEYDGQKLMFLAAERASLVGVYDVADPAAPKLLQLLPSGIGPEGLVAIPQRNLFATANETDLGEDGAARAHVTIFERSEGQANWPQIVADAGIGWGALSGLAVDAATPTTLYAVSDSVYGAAPAIFTIDASAMPAKITQKTIVTRDGNPAEKLDLEGIAVDPAGGFWLASEGDAEKEVPHAVLRVDANGAITQEIGLPDALKDQATRFGFEGAAVIDGKLWLAVQREWKDDPKGQVKLLQLDPASGEWAGVRYPLETGEGWVGLSDLAVHGEHLYLIERDNLLGQRARTKSVTRIALADLAPAPLGGDLPLVQKELVRDLMPDLTATGGFVLDKVEGLAITPEGTAYIATDNDGTDDSTGETMFFSFQLPG</sequence>
<feature type="domain" description="Phytase-like" evidence="2">
    <location>
        <begin position="440"/>
        <end position="699"/>
    </location>
</feature>
<evidence type="ECO:0000256" key="1">
    <source>
        <dbReference type="SAM" id="SignalP"/>
    </source>
</evidence>
<reference evidence="3 5" key="1">
    <citation type="submission" date="2014-09" db="EMBL/GenBank/DDBJ databases">
        <authorList>
            <person name="McGinnis J.M."/>
            <person name="Wolfgang W.J."/>
        </authorList>
    </citation>
    <scope>NUCLEOTIDE SEQUENCE [LARGE SCALE GENOMIC DNA]</scope>
    <source>
        <strain evidence="3 5">JCM 14014</strain>
    </source>
</reference>
<keyword evidence="1" id="KW-0732">Signal</keyword>
<dbReference type="InterPro" id="IPR027372">
    <property type="entry name" value="Phytase-like_dom"/>
</dbReference>
<dbReference type="InterPro" id="IPR015943">
    <property type="entry name" value="WD40/YVTN_repeat-like_dom_sf"/>
</dbReference>
<reference evidence="3 5" key="2">
    <citation type="submission" date="2014-10" db="EMBL/GenBank/DDBJ databases">
        <title>Paracoccus sanguinis sp. nov., isolated from clinical specimens of New York State patients.</title>
        <authorList>
            <person name="Mingle L.A."/>
            <person name="Cole J.A."/>
            <person name="Lapierre P."/>
            <person name="Musser K.A."/>
        </authorList>
    </citation>
    <scope>NUCLEOTIDE SEQUENCE [LARGE SCALE GENOMIC DNA]</scope>
    <source>
        <strain evidence="3 5">JCM 14014</strain>
    </source>
</reference>
<name>A0A099EZ05_9RHOB</name>
<evidence type="ECO:0000313" key="5">
    <source>
        <dbReference type="Proteomes" id="UP000029846"/>
    </source>
</evidence>
<dbReference type="Proteomes" id="UP000029846">
    <property type="component" value="Unassembled WGS sequence"/>
</dbReference>
<protein>
    <submittedName>
        <fullName evidence="3">Alkaline phosphatase</fullName>
    </submittedName>
    <submittedName>
        <fullName evidence="4">Esterase-like activity of phytase</fullName>
    </submittedName>
</protein>
<dbReference type="Proteomes" id="UP000182312">
    <property type="component" value="Unassembled WGS sequence"/>
</dbReference>
<dbReference type="SUPFAM" id="SSF51004">
    <property type="entry name" value="C-terminal (heme d1) domain of cytochrome cd1-nitrite reductase"/>
    <property type="match status" value="1"/>
</dbReference>
<feature type="signal peptide" evidence="1">
    <location>
        <begin position="1"/>
        <end position="21"/>
    </location>
</feature>
<proteinExistence type="predicted"/>
<evidence type="ECO:0000313" key="4">
    <source>
        <dbReference type="EMBL" id="SFA52966.1"/>
    </source>
</evidence>
<dbReference type="SUPFAM" id="SSF63829">
    <property type="entry name" value="Calcium-dependent phosphotriesterase"/>
    <property type="match status" value="1"/>
</dbReference>
<dbReference type="Gene3D" id="2.130.10.10">
    <property type="entry name" value="YVTN repeat-like/Quinoprotein amine dehydrogenase"/>
    <property type="match status" value="1"/>
</dbReference>
<gene>
    <name evidence="3" type="ORF">IT41_14775</name>
    <name evidence="4" type="ORF">SAMN04487972_11058</name>
</gene>
<keyword evidence="5" id="KW-1185">Reference proteome</keyword>
<dbReference type="InterPro" id="IPR011048">
    <property type="entry name" value="Haem_d1_sf"/>
</dbReference>
<dbReference type="AlphaFoldDB" id="A0A099EZ05"/>
<dbReference type="OrthoDB" id="9803927at2"/>
<dbReference type="PANTHER" id="PTHR46928:SF1">
    <property type="entry name" value="MESENCHYME-SPECIFIC CELL SURFACE GLYCOPROTEIN"/>
    <property type="match status" value="1"/>
</dbReference>
<dbReference type="STRING" id="376733.SAMN04487972_11058"/>
<organism evidence="3 5">
    <name type="scientific">Paracoccus halophilus</name>
    <dbReference type="NCBI Taxonomy" id="376733"/>
    <lineage>
        <taxon>Bacteria</taxon>
        <taxon>Pseudomonadati</taxon>
        <taxon>Pseudomonadota</taxon>
        <taxon>Alphaproteobacteria</taxon>
        <taxon>Rhodobacterales</taxon>
        <taxon>Paracoccaceae</taxon>
        <taxon>Paracoccus</taxon>
    </lineage>
</organism>
<evidence type="ECO:0000313" key="3">
    <source>
        <dbReference type="EMBL" id="KGJ03203.1"/>
    </source>
</evidence>
<dbReference type="RefSeq" id="WP_036742652.1">
    <property type="nucleotide sequence ID" value="NZ_FOJO01000010.1"/>
</dbReference>
<dbReference type="Pfam" id="PF13449">
    <property type="entry name" value="Phytase-like"/>
    <property type="match status" value="1"/>
</dbReference>
<feature type="chain" id="PRO_5010409319" evidence="1">
    <location>
        <begin position="22"/>
        <end position="717"/>
    </location>
</feature>
<dbReference type="eggNOG" id="COG4222">
    <property type="taxonomic scope" value="Bacteria"/>
</dbReference>